<dbReference type="PANTHER" id="PTHR34236:SF1">
    <property type="entry name" value="DIMETHYL SULFOXIDE REDUCTASE TRANSCRIPTIONAL ACTIVATOR"/>
    <property type="match status" value="1"/>
</dbReference>
<sequence length="222" mass="25451">MSVFGEFHVPSDAFILHRTLTEMPDVTVEFERVVVDEDRLTPYIWVNADDLTSFERLASADPCVVELRQLDTFDTETLYRVEWRENTGSIIDLVIQLDAVVLEASGGAGYWELRIRFDNREQVSRFQQYCVEREISFSLQRLYGPSQPLTGGQYGLTSKQQEALVTAWEAGYFDTPREVTLDDIASTLDITRQSLSQRLRRAHHALVRNTIIVTPPAPNEEH</sequence>
<dbReference type="InterPro" id="IPR007050">
    <property type="entry name" value="HTH_bacterioopsin"/>
</dbReference>
<reference evidence="5 6" key="1">
    <citation type="submission" date="2022-09" db="EMBL/GenBank/DDBJ databases">
        <title>Enrichment on poylsaccharides allowed isolation of novel metabolic and taxonomic groups of Haloarchaea.</title>
        <authorList>
            <person name="Sorokin D.Y."/>
            <person name="Elcheninov A.G."/>
            <person name="Khizhniak T.V."/>
            <person name="Kolganova T.V."/>
            <person name="Kublanov I.V."/>
        </authorList>
    </citation>
    <scope>NUCLEOTIDE SEQUENCE [LARGE SCALE GENOMIC DNA]</scope>
    <source>
        <strain evidence="5 6">AArc-m2/3/4</strain>
    </source>
</reference>
<dbReference type="Pfam" id="PF15915">
    <property type="entry name" value="BAT"/>
    <property type="match status" value="1"/>
</dbReference>
<name>A0ABT2QLI2_9EURY</name>
<keyword evidence="6" id="KW-1185">Reference proteome</keyword>
<evidence type="ECO:0000313" key="5">
    <source>
        <dbReference type="EMBL" id="MCU4975798.1"/>
    </source>
</evidence>
<organism evidence="5 6">
    <name type="scientific">Natronoglomus mannanivorans</name>
    <dbReference type="NCBI Taxonomy" id="2979990"/>
    <lineage>
        <taxon>Archaea</taxon>
        <taxon>Methanobacteriati</taxon>
        <taxon>Methanobacteriota</taxon>
        <taxon>Stenosarchaea group</taxon>
        <taxon>Halobacteria</taxon>
        <taxon>Halobacteriales</taxon>
        <taxon>Natrialbaceae</taxon>
        <taxon>Natronoglomus</taxon>
    </lineage>
</organism>
<dbReference type="InterPro" id="IPR031803">
    <property type="entry name" value="BAT_GAF/HTH-assoc"/>
</dbReference>
<feature type="domain" description="HTH bat-type" evidence="3">
    <location>
        <begin position="156"/>
        <end position="207"/>
    </location>
</feature>
<dbReference type="EMBL" id="JAOPKB010000025">
    <property type="protein sequence ID" value="MCU4975798.1"/>
    <property type="molecule type" value="Genomic_DNA"/>
</dbReference>
<evidence type="ECO:0000256" key="1">
    <source>
        <dbReference type="ARBA" id="ARBA00023015"/>
    </source>
</evidence>
<protein>
    <submittedName>
        <fullName evidence="5">Helix-turn-helix domain-containing protein</fullName>
    </submittedName>
</protein>
<feature type="domain" description="Bacterioopsin transcriptional activator GAF and HTH associated" evidence="4">
    <location>
        <begin position="6"/>
        <end position="139"/>
    </location>
</feature>
<evidence type="ECO:0000313" key="6">
    <source>
        <dbReference type="Proteomes" id="UP001320972"/>
    </source>
</evidence>
<evidence type="ECO:0000259" key="4">
    <source>
        <dbReference type="Pfam" id="PF15915"/>
    </source>
</evidence>
<keyword evidence="1" id="KW-0805">Transcription regulation</keyword>
<keyword evidence="2" id="KW-0804">Transcription</keyword>
<dbReference type="RefSeq" id="WP_338009403.1">
    <property type="nucleotide sequence ID" value="NZ_JAOPKB010000025.1"/>
</dbReference>
<accession>A0ABT2QLI2</accession>
<gene>
    <name evidence="5" type="ORF">OB955_24255</name>
</gene>
<dbReference type="Pfam" id="PF04967">
    <property type="entry name" value="HTH_10"/>
    <property type="match status" value="1"/>
</dbReference>
<dbReference type="PANTHER" id="PTHR34236">
    <property type="entry name" value="DIMETHYL SULFOXIDE REDUCTASE TRANSCRIPTIONAL ACTIVATOR"/>
    <property type="match status" value="1"/>
</dbReference>
<dbReference type="Proteomes" id="UP001320972">
    <property type="component" value="Unassembled WGS sequence"/>
</dbReference>
<evidence type="ECO:0000259" key="3">
    <source>
        <dbReference type="Pfam" id="PF04967"/>
    </source>
</evidence>
<evidence type="ECO:0000256" key="2">
    <source>
        <dbReference type="ARBA" id="ARBA00023163"/>
    </source>
</evidence>
<proteinExistence type="predicted"/>
<comment type="caution">
    <text evidence="5">The sequence shown here is derived from an EMBL/GenBank/DDBJ whole genome shotgun (WGS) entry which is preliminary data.</text>
</comment>